<dbReference type="SUPFAM" id="SSF49464">
    <property type="entry name" value="Carboxypeptidase regulatory domain-like"/>
    <property type="match status" value="1"/>
</dbReference>
<dbReference type="Gene3D" id="2.170.130.10">
    <property type="entry name" value="TonB-dependent receptor, plug domain"/>
    <property type="match status" value="1"/>
</dbReference>
<dbReference type="RefSeq" id="WP_376884981.1">
    <property type="nucleotide sequence ID" value="NZ_JBHUHR010000021.1"/>
</dbReference>
<evidence type="ECO:0000313" key="11">
    <source>
        <dbReference type="Proteomes" id="UP001597361"/>
    </source>
</evidence>
<gene>
    <name evidence="10" type="ORF">ACFSKL_07565</name>
</gene>
<evidence type="ECO:0000256" key="8">
    <source>
        <dbReference type="SAM" id="SignalP"/>
    </source>
</evidence>
<dbReference type="SUPFAM" id="SSF56935">
    <property type="entry name" value="Porins"/>
    <property type="match status" value="1"/>
</dbReference>
<accession>A0ABW4VJ21</accession>
<dbReference type="Proteomes" id="UP001597361">
    <property type="component" value="Unassembled WGS sequence"/>
</dbReference>
<keyword evidence="8" id="KW-0732">Signal</keyword>
<comment type="subcellular location">
    <subcellularLocation>
        <location evidence="1 7">Cell outer membrane</location>
        <topology evidence="1 7">Multi-pass membrane protein</topology>
    </subcellularLocation>
</comment>
<keyword evidence="2 7" id="KW-0813">Transport</keyword>
<comment type="caution">
    <text evidence="10">The sequence shown here is derived from an EMBL/GenBank/DDBJ whole genome shotgun (WGS) entry which is preliminary data.</text>
</comment>
<dbReference type="NCBIfam" id="TIGR04056">
    <property type="entry name" value="OMP_RagA_SusC"/>
    <property type="match status" value="1"/>
</dbReference>
<evidence type="ECO:0000256" key="6">
    <source>
        <dbReference type="ARBA" id="ARBA00023237"/>
    </source>
</evidence>
<evidence type="ECO:0000256" key="1">
    <source>
        <dbReference type="ARBA" id="ARBA00004571"/>
    </source>
</evidence>
<evidence type="ECO:0000256" key="3">
    <source>
        <dbReference type="ARBA" id="ARBA00022452"/>
    </source>
</evidence>
<dbReference type="NCBIfam" id="TIGR04057">
    <property type="entry name" value="SusC_RagA_signa"/>
    <property type="match status" value="1"/>
</dbReference>
<dbReference type="Pfam" id="PF07715">
    <property type="entry name" value="Plug"/>
    <property type="match status" value="1"/>
</dbReference>
<dbReference type="InterPro" id="IPR023996">
    <property type="entry name" value="TonB-dep_OMP_SusC/RagA"/>
</dbReference>
<evidence type="ECO:0000256" key="2">
    <source>
        <dbReference type="ARBA" id="ARBA00022448"/>
    </source>
</evidence>
<evidence type="ECO:0000256" key="4">
    <source>
        <dbReference type="ARBA" id="ARBA00022692"/>
    </source>
</evidence>
<comment type="similarity">
    <text evidence="7">Belongs to the TonB-dependent receptor family.</text>
</comment>
<dbReference type="PROSITE" id="PS52016">
    <property type="entry name" value="TONB_DEPENDENT_REC_3"/>
    <property type="match status" value="1"/>
</dbReference>
<dbReference type="InterPro" id="IPR012910">
    <property type="entry name" value="Plug_dom"/>
</dbReference>
<dbReference type="InterPro" id="IPR036942">
    <property type="entry name" value="Beta-barrel_TonB_sf"/>
</dbReference>
<keyword evidence="5 7" id="KW-0472">Membrane</keyword>
<reference evidence="11" key="1">
    <citation type="journal article" date="2019" name="Int. J. Syst. Evol. Microbiol.">
        <title>The Global Catalogue of Microorganisms (GCM) 10K type strain sequencing project: providing services to taxonomists for standard genome sequencing and annotation.</title>
        <authorList>
            <consortium name="The Broad Institute Genomics Platform"/>
            <consortium name="The Broad Institute Genome Sequencing Center for Infectious Disease"/>
            <person name="Wu L."/>
            <person name="Ma J."/>
        </authorList>
    </citation>
    <scope>NUCLEOTIDE SEQUENCE [LARGE SCALE GENOMIC DNA]</scope>
    <source>
        <strain evidence="11">CGMCC 1.15180</strain>
    </source>
</reference>
<keyword evidence="3 7" id="KW-1134">Transmembrane beta strand</keyword>
<evidence type="ECO:0000313" key="10">
    <source>
        <dbReference type="EMBL" id="MFD2034639.1"/>
    </source>
</evidence>
<feature type="signal peptide" evidence="8">
    <location>
        <begin position="1"/>
        <end position="26"/>
    </location>
</feature>
<feature type="chain" id="PRO_5046754814" evidence="8">
    <location>
        <begin position="27"/>
        <end position="995"/>
    </location>
</feature>
<sequence>MEFKIYQIRKWMFLIPFVMLSQQLLAQIPIRGEVVSSEDDIGIPGVNVVVKGSNIGAVTDIDGKFSIEVSGENDILIFTYIGYTSQEISVGNREMITVTLVPSPTDLGEVVVVGYGAVRKSDLTGSVSSVSSERLSSVPSTNISEMLRGKAAGVQVNLGNARPGGESSILIRGRNSLSGGNSPLFIVDGAPINNINDLNPSDIQSMEVLKDASAQAIYGARASNGVIIITTKRGHLGKTVVSYNGYYGIQSLWKNFEVFDGDGFADMRREAFRADNQQGQFEPDEISFDNVMLRVLDNGQFVDWEKLVIRDAPMQQHDVSIRGGSEKTKFSVSTGYFKQEGMIPTSGFERGTIRINADHQVNKKLLVGTSTYLARSSERIETGLLTTLTMPPLAEPYDQNGDLQLVVTEDEVYTNPLFNLYESDNRRTTNRVILNLFGDYEIIEGLKYRLNTNVNYRNRTDGAYQSTRHRSGQSYGGQASLASLERFEYLIENILTYDKNFQNGNRMDVTLMQSLNGINQEQFSIRTRDIGNDVLGYDGIGNGAILFPPGRSAFRRSLVSYMARGRYSLKDRYLFTVTGRVDGSSVFGAREKYGFFPSVAFGWKIHEEPFFNIPSVNELKLRTSYGVIGNEGISPYQTLATTNSYGYHFGNGESIVGFLPGIDDFPNEGLRWESSATYNLGLDFGLFQSRVSGALEYYVIRTSDLLVRKAVPSATGYQRVWDNLGRTENRGVEATITTFLVDNNKVRWSLDANISVNRNKILEIFGEMDEDGNPINDIGNNWFIGRPINVYYDYVWDGIWQLDDNIGDSHQPDALPGHPKVKDLNGDGQITAGDDREVIRRDPKWFGSISSNFIYKGFEVYAELFASYGGVRRNPYLYEYEYGGTMSGRLNGISRNYWTPENPTHDAFRPTASGTMRYRSATAFQDASYLRLRTLTLAYNLPNELLSRWGLSRARIYTTATNIWTKADFQSFSPEADPGSYPEPRVYRMGVELSF</sequence>
<dbReference type="InterPro" id="IPR037066">
    <property type="entry name" value="Plug_dom_sf"/>
</dbReference>
<evidence type="ECO:0000256" key="5">
    <source>
        <dbReference type="ARBA" id="ARBA00023136"/>
    </source>
</evidence>
<evidence type="ECO:0000259" key="9">
    <source>
        <dbReference type="Pfam" id="PF07715"/>
    </source>
</evidence>
<organism evidence="10 11">
    <name type="scientific">Belliella marina</name>
    <dbReference type="NCBI Taxonomy" id="1644146"/>
    <lineage>
        <taxon>Bacteria</taxon>
        <taxon>Pseudomonadati</taxon>
        <taxon>Bacteroidota</taxon>
        <taxon>Cytophagia</taxon>
        <taxon>Cytophagales</taxon>
        <taxon>Cyclobacteriaceae</taxon>
        <taxon>Belliella</taxon>
    </lineage>
</organism>
<dbReference type="Pfam" id="PF13715">
    <property type="entry name" value="CarbopepD_reg_2"/>
    <property type="match status" value="1"/>
</dbReference>
<dbReference type="Gene3D" id="2.60.40.1120">
    <property type="entry name" value="Carboxypeptidase-like, regulatory domain"/>
    <property type="match status" value="1"/>
</dbReference>
<protein>
    <submittedName>
        <fullName evidence="10">SusC/RagA family TonB-linked outer membrane protein</fullName>
    </submittedName>
</protein>
<dbReference type="Gene3D" id="2.40.170.20">
    <property type="entry name" value="TonB-dependent receptor, beta-barrel domain"/>
    <property type="match status" value="1"/>
</dbReference>
<keyword evidence="4 7" id="KW-0812">Transmembrane</keyword>
<dbReference type="InterPro" id="IPR039426">
    <property type="entry name" value="TonB-dep_rcpt-like"/>
</dbReference>
<dbReference type="InterPro" id="IPR023997">
    <property type="entry name" value="TonB-dep_OMP_SusC/RagA_CS"/>
</dbReference>
<keyword evidence="11" id="KW-1185">Reference proteome</keyword>
<dbReference type="EMBL" id="JBHUHR010000021">
    <property type="protein sequence ID" value="MFD2034639.1"/>
    <property type="molecule type" value="Genomic_DNA"/>
</dbReference>
<dbReference type="InterPro" id="IPR008969">
    <property type="entry name" value="CarboxyPept-like_regulatory"/>
</dbReference>
<evidence type="ECO:0000256" key="7">
    <source>
        <dbReference type="PROSITE-ProRule" id="PRU01360"/>
    </source>
</evidence>
<feature type="domain" description="TonB-dependent receptor plug" evidence="9">
    <location>
        <begin position="120"/>
        <end position="226"/>
    </location>
</feature>
<proteinExistence type="inferred from homology"/>
<keyword evidence="6 7" id="KW-0998">Cell outer membrane</keyword>
<name>A0ABW4VJ21_9BACT</name>